<name>E7G7V0_9FIRM</name>
<proteinExistence type="predicted"/>
<dbReference type="GeneID" id="78228752"/>
<protein>
    <submittedName>
        <fullName evidence="1">Uncharacterized protein</fullName>
    </submittedName>
</protein>
<reference evidence="1 2" key="1">
    <citation type="submission" date="2010-12" db="EMBL/GenBank/DDBJ databases">
        <title>The Genome Sequence of Coprobacillus sp. strain 29_1.</title>
        <authorList>
            <consortium name="The Broad Institute Genome Sequencing Platform"/>
            <person name="Earl A."/>
            <person name="Ward D."/>
            <person name="Feldgarden M."/>
            <person name="Gevers D."/>
            <person name="Daigneault M."/>
            <person name="Sibley C.D."/>
            <person name="White A."/>
            <person name="Strauss J."/>
            <person name="Allen-Vercoe E."/>
            <person name="Young S.K."/>
            <person name="Zeng Q."/>
            <person name="Gargeya S."/>
            <person name="Fitzgerald M."/>
            <person name="Haas B."/>
            <person name="Abouelleil A."/>
            <person name="Alvarado L."/>
            <person name="Arachchi H.M."/>
            <person name="Berlin A."/>
            <person name="Brown A."/>
            <person name="Chapman S.B."/>
            <person name="Chen Z."/>
            <person name="Dunbar C."/>
            <person name="Freedman E."/>
            <person name="Gearin G."/>
            <person name="Gellesch M."/>
            <person name="Goldberg J."/>
            <person name="Griggs A."/>
            <person name="Gujja S."/>
            <person name="Heilman E."/>
            <person name="Heiman D."/>
            <person name="Howarth C."/>
            <person name="Larson L."/>
            <person name="Lui A."/>
            <person name="MacDonald P.J.P."/>
            <person name="Mehta T."/>
            <person name="Montmayeur A."/>
            <person name="Murphy C."/>
            <person name="Neiman D."/>
            <person name="Pearson M."/>
            <person name="Priest M."/>
            <person name="Roberts A."/>
            <person name="Saif S."/>
            <person name="Shea T."/>
            <person name="Shenoy N."/>
            <person name="Sisk P."/>
            <person name="Stolte C."/>
            <person name="Sykes S."/>
            <person name="White J."/>
            <person name="Yandava C."/>
            <person name="Nusbaum C."/>
            <person name="Birren B."/>
        </authorList>
    </citation>
    <scope>NUCLEOTIDE SEQUENCE [LARGE SCALE GENOMIC DNA]</scope>
    <source>
        <strain evidence="1 2">29_1</strain>
    </source>
</reference>
<dbReference type="STRING" id="100884.GCA_000269565_00865"/>
<sequence length="347" mass="41528">MSTTNLEFNGQFIQRLDIHERCIITDFIKEKFYSNMINPQKAINTLLAYEDYRNHKNKIYAVSLRIMIPIGLTKSQEHEIVKNFMLKVSLNYKVICYLYKFITKGNGRYIDVIAFDRHIYEKPEEKEQCYKRDMYINKNTGRTTKANDPDAIHRCKKGDVKKDKKGQPIKVIVTVSNKKRYFNYRDGKDGNSDERKKRFTSLIDYLKGLLIQALSRVIQTMQLTLRLKSKQYDRTYSKNKRIKILNYNQRINLINLKLARMQDTFYRRKVLGSSHDEALRDFNQMFYSLVRITQNEEFKISRKKDYKVCISLTKHLSFKQLNDNLDLFVKIADRKIDDWHEKYLVIE</sequence>
<evidence type="ECO:0000313" key="2">
    <source>
        <dbReference type="Proteomes" id="UP000003157"/>
    </source>
</evidence>
<dbReference type="AlphaFoldDB" id="E7G7V0"/>
<dbReference type="RefSeq" id="WP_008787954.1">
    <property type="nucleotide sequence ID" value="NZ_AKCB01000001.1"/>
</dbReference>
<organism evidence="1 2">
    <name type="scientific">Coprobacillus cateniformis</name>
    <dbReference type="NCBI Taxonomy" id="100884"/>
    <lineage>
        <taxon>Bacteria</taxon>
        <taxon>Bacillati</taxon>
        <taxon>Bacillota</taxon>
        <taxon>Erysipelotrichia</taxon>
        <taxon>Erysipelotrichales</taxon>
        <taxon>Coprobacillaceae</taxon>
        <taxon>Coprobacillus</taxon>
    </lineage>
</organism>
<keyword evidence="2" id="KW-1185">Reference proteome</keyword>
<dbReference type="eggNOG" id="ENOG50334IQ">
    <property type="taxonomic scope" value="Bacteria"/>
</dbReference>
<dbReference type="Proteomes" id="UP000003157">
    <property type="component" value="Unassembled WGS sequence"/>
</dbReference>
<evidence type="ECO:0000313" key="1">
    <source>
        <dbReference type="EMBL" id="EFW05871.1"/>
    </source>
</evidence>
<comment type="caution">
    <text evidence="1">The sequence shown here is derived from an EMBL/GenBank/DDBJ whole genome shotgun (WGS) entry which is preliminary data.</text>
</comment>
<gene>
    <name evidence="1" type="ORF">HMPREF9488_00838</name>
</gene>
<dbReference type="OrthoDB" id="3076243at2"/>
<dbReference type="EMBL" id="ADKX01000012">
    <property type="protein sequence ID" value="EFW05871.1"/>
    <property type="molecule type" value="Genomic_DNA"/>
</dbReference>
<accession>E7G7V0</accession>
<dbReference type="HOGENOM" id="CLU_793911_0_0_9"/>